<evidence type="ECO:0000259" key="6">
    <source>
        <dbReference type="PROSITE" id="PS50026"/>
    </source>
</evidence>
<dbReference type="SUPFAM" id="SSF57196">
    <property type="entry name" value="EGF/Laminin"/>
    <property type="match status" value="9"/>
</dbReference>
<reference evidence="8 9" key="1">
    <citation type="journal article" date="2021" name="Elife">
        <title>Chloroplast acquisition without the gene transfer in kleptoplastic sea slugs, Plakobranchus ocellatus.</title>
        <authorList>
            <person name="Maeda T."/>
            <person name="Takahashi S."/>
            <person name="Yoshida T."/>
            <person name="Shimamura S."/>
            <person name="Takaki Y."/>
            <person name="Nagai Y."/>
            <person name="Toyoda A."/>
            <person name="Suzuki Y."/>
            <person name="Arimoto A."/>
            <person name="Ishii H."/>
            <person name="Satoh N."/>
            <person name="Nishiyama T."/>
            <person name="Hasebe M."/>
            <person name="Maruyama T."/>
            <person name="Minagawa J."/>
            <person name="Obokata J."/>
            <person name="Shigenobu S."/>
        </authorList>
    </citation>
    <scope>NUCLEOTIDE SEQUENCE [LARGE SCALE GENOMIC DNA]</scope>
</reference>
<feature type="domain" description="EGF-like" evidence="6">
    <location>
        <begin position="374"/>
        <end position="412"/>
    </location>
</feature>
<evidence type="ECO:0000313" key="8">
    <source>
        <dbReference type="EMBL" id="GFN84825.1"/>
    </source>
</evidence>
<dbReference type="GO" id="GO:0005886">
    <property type="term" value="C:plasma membrane"/>
    <property type="evidence" value="ECO:0007669"/>
    <property type="project" value="UniProtKB-ARBA"/>
</dbReference>
<keyword evidence="3" id="KW-0677">Repeat</keyword>
<feature type="disulfide bond" evidence="5">
    <location>
        <begin position="110"/>
        <end position="119"/>
    </location>
</feature>
<evidence type="ECO:0000313" key="9">
    <source>
        <dbReference type="Proteomes" id="UP000735302"/>
    </source>
</evidence>
<feature type="disulfide bond" evidence="5">
    <location>
        <begin position="323"/>
        <end position="332"/>
    </location>
</feature>
<feature type="domain" description="EGF-like" evidence="6">
    <location>
        <begin position="183"/>
        <end position="219"/>
    </location>
</feature>
<feature type="domain" description="Chitin-binding type-2" evidence="7">
    <location>
        <begin position="23"/>
        <end position="78"/>
    </location>
</feature>
<dbReference type="Gene3D" id="2.10.25.10">
    <property type="entry name" value="Laminin"/>
    <property type="match status" value="9"/>
</dbReference>
<dbReference type="PANTHER" id="PTHR24049">
    <property type="entry name" value="CRUMBS FAMILY MEMBER"/>
    <property type="match status" value="1"/>
</dbReference>
<dbReference type="GO" id="GO:0005576">
    <property type="term" value="C:extracellular region"/>
    <property type="evidence" value="ECO:0007669"/>
    <property type="project" value="InterPro"/>
</dbReference>
<dbReference type="SMART" id="SM00274">
    <property type="entry name" value="FOLN"/>
    <property type="match status" value="4"/>
</dbReference>
<protein>
    <submittedName>
        <fullName evidence="8">Neurogenic locus notch homolog protein 1-like</fullName>
    </submittedName>
</protein>
<keyword evidence="1 5" id="KW-0245">EGF-like domain</keyword>
<dbReference type="PROSITE" id="PS50026">
    <property type="entry name" value="EGF_3"/>
    <property type="match status" value="9"/>
</dbReference>
<dbReference type="GO" id="GO:0005509">
    <property type="term" value="F:calcium ion binding"/>
    <property type="evidence" value="ECO:0007669"/>
    <property type="project" value="InterPro"/>
</dbReference>
<dbReference type="InterPro" id="IPR013032">
    <property type="entry name" value="EGF-like_CS"/>
</dbReference>
<evidence type="ECO:0000256" key="3">
    <source>
        <dbReference type="ARBA" id="ARBA00022737"/>
    </source>
</evidence>
<feature type="domain" description="EGF-like" evidence="6">
    <location>
        <begin position="222"/>
        <end position="258"/>
    </location>
</feature>
<name>A0AAV3YNE5_9GAST</name>
<comment type="caution">
    <text evidence="5">Lacks conserved residue(s) required for the propagation of feature annotation.</text>
</comment>
<dbReference type="SMART" id="SM00494">
    <property type="entry name" value="ChtBD2"/>
    <property type="match status" value="2"/>
</dbReference>
<evidence type="ECO:0000259" key="7">
    <source>
        <dbReference type="PROSITE" id="PS50940"/>
    </source>
</evidence>
<feature type="domain" description="EGF-like" evidence="6">
    <location>
        <begin position="131"/>
        <end position="168"/>
    </location>
</feature>
<dbReference type="PROSITE" id="PS50940">
    <property type="entry name" value="CHIT_BIND_II"/>
    <property type="match status" value="1"/>
</dbReference>
<dbReference type="InterPro" id="IPR001881">
    <property type="entry name" value="EGF-like_Ca-bd_dom"/>
</dbReference>
<comment type="caution">
    <text evidence="8">The sequence shown here is derived from an EMBL/GenBank/DDBJ whole genome shotgun (WGS) entry which is preliminary data.</text>
</comment>
<dbReference type="GO" id="GO:0008061">
    <property type="term" value="F:chitin binding"/>
    <property type="evidence" value="ECO:0007669"/>
    <property type="project" value="InterPro"/>
</dbReference>
<feature type="disulfide bond" evidence="5">
    <location>
        <begin position="363"/>
        <end position="372"/>
    </location>
</feature>
<dbReference type="InterPro" id="IPR000152">
    <property type="entry name" value="EGF-type_Asp/Asn_hydroxyl_site"/>
</dbReference>
<dbReference type="GO" id="GO:0032991">
    <property type="term" value="C:protein-containing complex"/>
    <property type="evidence" value="ECO:0007669"/>
    <property type="project" value="TreeGrafter"/>
</dbReference>
<dbReference type="GO" id="GO:0045197">
    <property type="term" value="P:establishment or maintenance of epithelial cell apical/basal polarity"/>
    <property type="evidence" value="ECO:0007669"/>
    <property type="project" value="TreeGrafter"/>
</dbReference>
<dbReference type="SMART" id="SM00179">
    <property type="entry name" value="EGF_CA"/>
    <property type="match status" value="5"/>
</dbReference>
<gene>
    <name evidence="8" type="ORF">PoB_001133100</name>
</gene>
<dbReference type="Gene3D" id="2.170.140.10">
    <property type="entry name" value="Chitin binding domain"/>
    <property type="match status" value="1"/>
</dbReference>
<dbReference type="Proteomes" id="UP000735302">
    <property type="component" value="Unassembled WGS sequence"/>
</dbReference>
<evidence type="ECO:0000256" key="4">
    <source>
        <dbReference type="ARBA" id="ARBA00023157"/>
    </source>
</evidence>
<evidence type="ECO:0000256" key="1">
    <source>
        <dbReference type="ARBA" id="ARBA00022536"/>
    </source>
</evidence>
<dbReference type="InterPro" id="IPR036508">
    <property type="entry name" value="Chitin-bd_dom_sf"/>
</dbReference>
<dbReference type="SUPFAM" id="SSF57625">
    <property type="entry name" value="Invertebrate chitin-binding proteins"/>
    <property type="match status" value="1"/>
</dbReference>
<dbReference type="PANTHER" id="PTHR24049:SF22">
    <property type="entry name" value="DROSOPHILA CRUMBS HOMOLOG"/>
    <property type="match status" value="1"/>
</dbReference>
<feature type="disulfide bond" evidence="5">
    <location>
        <begin position="286"/>
        <end position="295"/>
    </location>
</feature>
<dbReference type="CDD" id="cd00054">
    <property type="entry name" value="EGF_CA"/>
    <property type="match status" value="1"/>
</dbReference>
<feature type="domain" description="EGF-like" evidence="6">
    <location>
        <begin position="414"/>
        <end position="456"/>
    </location>
</feature>
<dbReference type="InterPro" id="IPR003645">
    <property type="entry name" value="Fol_N"/>
</dbReference>
<proteinExistence type="predicted"/>
<feature type="disulfide bond" evidence="5">
    <location>
        <begin position="446"/>
        <end position="455"/>
    </location>
</feature>
<keyword evidence="2" id="KW-0732">Signal</keyword>
<dbReference type="InterPro" id="IPR000742">
    <property type="entry name" value="EGF"/>
</dbReference>
<dbReference type="EMBL" id="BLXT01001347">
    <property type="protein sequence ID" value="GFN84825.1"/>
    <property type="molecule type" value="Genomic_DNA"/>
</dbReference>
<keyword evidence="9" id="KW-1185">Reference proteome</keyword>
<feature type="disulfide bond" evidence="5">
    <location>
        <begin position="158"/>
        <end position="167"/>
    </location>
</feature>
<feature type="disulfide bond" evidence="5">
    <location>
        <begin position="248"/>
        <end position="257"/>
    </location>
</feature>
<dbReference type="GO" id="GO:0007157">
    <property type="term" value="P:heterophilic cell-cell adhesion via plasma membrane cell adhesion molecules"/>
    <property type="evidence" value="ECO:0007669"/>
    <property type="project" value="TreeGrafter"/>
</dbReference>
<dbReference type="SMART" id="SM00181">
    <property type="entry name" value="EGF"/>
    <property type="match status" value="9"/>
</dbReference>
<keyword evidence="4 5" id="KW-1015">Disulfide bond</keyword>
<dbReference type="InterPro" id="IPR002557">
    <property type="entry name" value="Chitin-bd_dom"/>
</dbReference>
<dbReference type="Pfam" id="PF12661">
    <property type="entry name" value="hEGF"/>
    <property type="match status" value="2"/>
</dbReference>
<evidence type="ECO:0000256" key="5">
    <source>
        <dbReference type="PROSITE-ProRule" id="PRU00076"/>
    </source>
</evidence>
<dbReference type="PROSITE" id="PS00010">
    <property type="entry name" value="ASX_HYDROXYL"/>
    <property type="match status" value="1"/>
</dbReference>
<dbReference type="PROSITE" id="PS01186">
    <property type="entry name" value="EGF_2"/>
    <property type="match status" value="6"/>
</dbReference>
<dbReference type="InterPro" id="IPR051022">
    <property type="entry name" value="Notch_Cell-Fate_Det"/>
</dbReference>
<feature type="domain" description="EGF-like" evidence="6">
    <location>
        <begin position="259"/>
        <end position="296"/>
    </location>
</feature>
<feature type="domain" description="EGF-like" evidence="6">
    <location>
        <begin position="334"/>
        <end position="373"/>
    </location>
</feature>
<feature type="domain" description="EGF-like" evidence="6">
    <location>
        <begin position="83"/>
        <end position="120"/>
    </location>
</feature>
<sequence>MSGLDSLGLWLFHNQWLTRGAAVGRCLTVNSYTYDDQSCSTYYICTSTGWIARSCPARQVFNPNTLSCVDEFSYNCQRTGSNVNSGCTSSSCQHGGICIPTVDGLGRCRCRTGYSGNNCQIAAGSNPGSGTATSCAAITCENGGRCYLDSRNQARCYCPSPFAGPRCDNTLTSSDGICPVPRALDPCSLLNCENGGNCLEEDGEAKCQCPEGYAGDQCQNPVSEACAALQCANNAPCQTVGSETTCDCPEGFIGDRCQYADPCPDIKCLHGGECQAGERGEASCKCAVGYTGHFCEIALDCDGFTCYNGGTCKIQDNARECECPARTEGERCEKKLQCAGNGTAPCQNGGRCVNSQDGFVCVCPLGRKGLFCEKLRDCGENVVCENGGTCENVADKGAKCKCAEGFEGSRCEVAMDTCGGCQNGGRCELPSLLPADSPDSAKLCACPANFIGKHCETETTCTTPCPEKAGASGERYHTFVYPDIINRDHVYLCREGRLSHLKYCDDGFWFSPFAFQCHTNSSFLPARLTAGEALFPATIPTN</sequence>
<feature type="disulfide bond" evidence="5">
    <location>
        <begin position="402"/>
        <end position="411"/>
    </location>
</feature>
<feature type="disulfide bond" evidence="5">
    <location>
        <begin position="209"/>
        <end position="218"/>
    </location>
</feature>
<organism evidence="8 9">
    <name type="scientific">Plakobranchus ocellatus</name>
    <dbReference type="NCBI Taxonomy" id="259542"/>
    <lineage>
        <taxon>Eukaryota</taxon>
        <taxon>Metazoa</taxon>
        <taxon>Spiralia</taxon>
        <taxon>Lophotrochozoa</taxon>
        <taxon>Mollusca</taxon>
        <taxon>Gastropoda</taxon>
        <taxon>Heterobranchia</taxon>
        <taxon>Euthyneura</taxon>
        <taxon>Panpulmonata</taxon>
        <taxon>Sacoglossa</taxon>
        <taxon>Placobranchoidea</taxon>
        <taxon>Plakobranchidae</taxon>
        <taxon>Plakobranchus</taxon>
    </lineage>
</organism>
<dbReference type="Pfam" id="PF00008">
    <property type="entry name" value="EGF"/>
    <property type="match status" value="5"/>
</dbReference>
<dbReference type="AlphaFoldDB" id="A0AAV3YNE5"/>
<evidence type="ECO:0000256" key="2">
    <source>
        <dbReference type="ARBA" id="ARBA00022729"/>
    </source>
</evidence>
<dbReference type="PROSITE" id="PS00022">
    <property type="entry name" value="EGF_1"/>
    <property type="match status" value="9"/>
</dbReference>
<accession>A0AAV3YNE5</accession>
<feature type="domain" description="EGF-like" evidence="6">
    <location>
        <begin position="297"/>
        <end position="333"/>
    </location>
</feature>